<feature type="domain" description="ABC-2 type transporter transmembrane" evidence="7">
    <location>
        <begin position="19"/>
        <end position="413"/>
    </location>
</feature>
<dbReference type="GO" id="GO:0005886">
    <property type="term" value="C:plasma membrane"/>
    <property type="evidence" value="ECO:0007669"/>
    <property type="project" value="UniProtKB-SubCell"/>
</dbReference>
<evidence type="ECO:0000256" key="2">
    <source>
        <dbReference type="ARBA" id="ARBA00022475"/>
    </source>
</evidence>
<evidence type="ECO:0000256" key="5">
    <source>
        <dbReference type="ARBA" id="ARBA00023136"/>
    </source>
</evidence>
<evidence type="ECO:0000313" key="10">
    <source>
        <dbReference type="Proteomes" id="UP000184384"/>
    </source>
</evidence>
<dbReference type="OrthoDB" id="9768837at2"/>
<feature type="transmembrane region" description="Helical" evidence="6">
    <location>
        <begin position="21"/>
        <end position="42"/>
    </location>
</feature>
<dbReference type="RefSeq" id="WP_072938928.1">
    <property type="nucleotide sequence ID" value="NZ_FQWO01000001.1"/>
</dbReference>
<evidence type="ECO:0000256" key="3">
    <source>
        <dbReference type="ARBA" id="ARBA00022692"/>
    </source>
</evidence>
<dbReference type="Proteomes" id="UP000237771">
    <property type="component" value="Unassembled WGS sequence"/>
</dbReference>
<keyword evidence="3 6" id="KW-0812">Transmembrane</keyword>
<feature type="transmembrane region" description="Helical" evidence="6">
    <location>
        <begin position="242"/>
        <end position="265"/>
    </location>
</feature>
<dbReference type="InterPro" id="IPR051449">
    <property type="entry name" value="ABC-2_transporter_component"/>
</dbReference>
<reference evidence="10" key="1">
    <citation type="submission" date="2016-11" db="EMBL/GenBank/DDBJ databases">
        <authorList>
            <person name="Varghese N."/>
            <person name="Submissions S."/>
        </authorList>
    </citation>
    <scope>NUCLEOTIDE SEQUENCE [LARGE SCALE GENOMIC DNA]</scope>
    <source>
        <strain evidence="10">DSM 19729</strain>
    </source>
</reference>
<evidence type="ECO:0000259" key="7">
    <source>
        <dbReference type="Pfam" id="PF12698"/>
    </source>
</evidence>
<dbReference type="InterPro" id="IPR013525">
    <property type="entry name" value="ABC2_TM"/>
</dbReference>
<evidence type="ECO:0000256" key="6">
    <source>
        <dbReference type="SAM" id="Phobius"/>
    </source>
</evidence>
<name>A0A1M5IRK1_9FLAO</name>
<sequence>MSIVSLIIKREFIAKVRNKSFIVMTFLSPLLFVAIAAFVGYLSSMKADTKRIAIHDESGLFVQEFISQNKNKSDYKYLDLSLIDTKFLKDSITNESYEGLLVIPKTTDAADLESKIQFISNNSPSISFIESVQNTIAQKITKLNLEKAHLDTLAIKKAQSKVSISLAKASGEQSVKGLNEIKIAIGGGFGYLIMMFIIIYGNMVMRSVIEEKTNRIIEIIISSVKPFQLMIGKIIGTSLAGILQFFIWAVIGLSLMFAASIFFGVNVGPTAKVPPELMQQAQHEFAGTAQMYIKELWNLPIASILIGFVVYFIGGYFLYSSFYAAIGAAVDNQTDSQQFLLPIIMPLMLSVYVGFFSVMSDPNGTIAVVFSMIPLTSPIVMLMRIPFGVPLWQIAISVTLLFATFFSVVWFAAKIYRVGILMYGKKPTWKELYKWLKY</sequence>
<keyword evidence="5 6" id="KW-0472">Membrane</keyword>
<dbReference type="Pfam" id="PF12698">
    <property type="entry name" value="ABC2_membrane_3"/>
    <property type="match status" value="1"/>
</dbReference>
<protein>
    <submittedName>
        <fullName evidence="9">ABC-2 type transport system permease protein</fullName>
    </submittedName>
</protein>
<evidence type="ECO:0000313" key="8">
    <source>
        <dbReference type="EMBL" id="PRZ28084.1"/>
    </source>
</evidence>
<evidence type="ECO:0000313" key="9">
    <source>
        <dbReference type="EMBL" id="SHG30962.1"/>
    </source>
</evidence>
<proteinExistence type="predicted"/>
<reference evidence="8 11" key="3">
    <citation type="submission" date="2018-03" db="EMBL/GenBank/DDBJ databases">
        <title>Genomic Encyclopedia of Archaeal and Bacterial Type Strains, Phase II (KMG-II): from individual species to whole genera.</title>
        <authorList>
            <person name="Goeker M."/>
        </authorList>
    </citation>
    <scope>NUCLEOTIDE SEQUENCE [LARGE SCALE GENOMIC DNA]</scope>
    <source>
        <strain evidence="8 11">DSM 17797</strain>
    </source>
</reference>
<dbReference type="EMBL" id="FQWO01000001">
    <property type="protein sequence ID" value="SHG30962.1"/>
    <property type="molecule type" value="Genomic_DNA"/>
</dbReference>
<keyword evidence="2" id="KW-1003">Cell membrane</keyword>
<evidence type="ECO:0000313" key="11">
    <source>
        <dbReference type="Proteomes" id="UP000237771"/>
    </source>
</evidence>
<dbReference type="STRING" id="280093.SAMN05443373_101370"/>
<dbReference type="EMBL" id="PVUB01000001">
    <property type="protein sequence ID" value="PRZ28084.1"/>
    <property type="molecule type" value="Genomic_DNA"/>
</dbReference>
<dbReference type="AlphaFoldDB" id="A0A1M5IRK1"/>
<feature type="transmembrane region" description="Helical" evidence="6">
    <location>
        <begin position="366"/>
        <end position="385"/>
    </location>
</feature>
<comment type="subcellular location">
    <subcellularLocation>
        <location evidence="1">Cell membrane</location>
        <topology evidence="1">Multi-pass membrane protein</topology>
    </subcellularLocation>
</comment>
<accession>A0A1M5IRK1</accession>
<evidence type="ECO:0000256" key="4">
    <source>
        <dbReference type="ARBA" id="ARBA00022989"/>
    </source>
</evidence>
<dbReference type="PANTHER" id="PTHR30294:SF29">
    <property type="entry name" value="MULTIDRUG ABC TRANSPORTER PERMEASE YBHS-RELATED"/>
    <property type="match status" value="1"/>
</dbReference>
<dbReference type="Gene3D" id="3.40.190.10">
    <property type="entry name" value="Periplasmic binding protein-like II"/>
    <property type="match status" value="1"/>
</dbReference>
<evidence type="ECO:0000256" key="1">
    <source>
        <dbReference type="ARBA" id="ARBA00004651"/>
    </source>
</evidence>
<gene>
    <name evidence="8" type="ORF">BC624_101370</name>
    <name evidence="9" type="ORF">SAMN05443373_101370</name>
</gene>
<dbReference type="PANTHER" id="PTHR30294">
    <property type="entry name" value="MEMBRANE COMPONENT OF ABC TRANSPORTER YHHJ-RELATED"/>
    <property type="match status" value="1"/>
</dbReference>
<feature type="transmembrane region" description="Helical" evidence="6">
    <location>
        <begin position="391"/>
        <end position="413"/>
    </location>
</feature>
<dbReference type="SUPFAM" id="SSF53850">
    <property type="entry name" value="Periplasmic binding protein-like II"/>
    <property type="match status" value="1"/>
</dbReference>
<keyword evidence="4 6" id="KW-1133">Transmembrane helix</keyword>
<dbReference type="GO" id="GO:0140359">
    <property type="term" value="F:ABC-type transporter activity"/>
    <property type="evidence" value="ECO:0007669"/>
    <property type="project" value="InterPro"/>
</dbReference>
<feature type="transmembrane region" description="Helical" evidence="6">
    <location>
        <begin position="339"/>
        <end position="359"/>
    </location>
</feature>
<feature type="transmembrane region" description="Helical" evidence="6">
    <location>
        <begin position="183"/>
        <end position="204"/>
    </location>
</feature>
<organism evidence="9 10">
    <name type="scientific">Flavobacterium granuli</name>
    <dbReference type="NCBI Taxonomy" id="280093"/>
    <lineage>
        <taxon>Bacteria</taxon>
        <taxon>Pseudomonadati</taxon>
        <taxon>Bacteroidota</taxon>
        <taxon>Flavobacteriia</taxon>
        <taxon>Flavobacteriales</taxon>
        <taxon>Flavobacteriaceae</taxon>
        <taxon>Flavobacterium</taxon>
    </lineage>
</organism>
<feature type="transmembrane region" description="Helical" evidence="6">
    <location>
        <begin position="296"/>
        <end position="319"/>
    </location>
</feature>
<keyword evidence="11" id="KW-1185">Reference proteome</keyword>
<reference evidence="9" key="2">
    <citation type="submission" date="2016-11" db="EMBL/GenBank/DDBJ databases">
        <authorList>
            <person name="Jaros S."/>
            <person name="Januszkiewicz K."/>
            <person name="Wedrychowicz H."/>
        </authorList>
    </citation>
    <scope>NUCLEOTIDE SEQUENCE [LARGE SCALE GENOMIC DNA]</scope>
    <source>
        <strain evidence="9">DSM 19729</strain>
    </source>
</reference>
<dbReference type="Proteomes" id="UP000184384">
    <property type="component" value="Unassembled WGS sequence"/>
</dbReference>